<evidence type="ECO:0000313" key="1">
    <source>
        <dbReference type="EMBL" id="KAJ8649477.1"/>
    </source>
</evidence>
<name>A0ACC2MUP7_PERAE</name>
<reference evidence="1 2" key="1">
    <citation type="journal article" date="2022" name="Hortic Res">
        <title>A haplotype resolved chromosomal level avocado genome allows analysis of novel avocado genes.</title>
        <authorList>
            <person name="Nath O."/>
            <person name="Fletcher S.J."/>
            <person name="Hayward A."/>
            <person name="Shaw L.M."/>
            <person name="Masouleh A.K."/>
            <person name="Furtado A."/>
            <person name="Henry R.J."/>
            <person name="Mitter N."/>
        </authorList>
    </citation>
    <scope>NUCLEOTIDE SEQUENCE [LARGE SCALE GENOMIC DNA]</scope>
    <source>
        <strain evidence="2">cv. Hass</strain>
    </source>
</reference>
<accession>A0ACC2MUP7</accession>
<gene>
    <name evidence="1" type="ORF">MRB53_002500</name>
</gene>
<organism evidence="1 2">
    <name type="scientific">Persea americana</name>
    <name type="common">Avocado</name>
    <dbReference type="NCBI Taxonomy" id="3435"/>
    <lineage>
        <taxon>Eukaryota</taxon>
        <taxon>Viridiplantae</taxon>
        <taxon>Streptophyta</taxon>
        <taxon>Embryophyta</taxon>
        <taxon>Tracheophyta</taxon>
        <taxon>Spermatophyta</taxon>
        <taxon>Magnoliopsida</taxon>
        <taxon>Magnoliidae</taxon>
        <taxon>Laurales</taxon>
        <taxon>Lauraceae</taxon>
        <taxon>Persea</taxon>
    </lineage>
</organism>
<keyword evidence="2" id="KW-1185">Reference proteome</keyword>
<protein>
    <submittedName>
        <fullName evidence="1">Uncharacterized protein</fullName>
    </submittedName>
</protein>
<evidence type="ECO:0000313" key="2">
    <source>
        <dbReference type="Proteomes" id="UP001234297"/>
    </source>
</evidence>
<comment type="caution">
    <text evidence="1">The sequence shown here is derived from an EMBL/GenBank/DDBJ whole genome shotgun (WGS) entry which is preliminary data.</text>
</comment>
<dbReference type="Proteomes" id="UP001234297">
    <property type="component" value="Chromosome 1"/>
</dbReference>
<sequence>MVIRFHLQHCGRNGNSSNTCGSGFSSPCEDEGLVWSDEGRTRGREGIGRESRRKSAVGGCLLAAILRWSVLMVLRFLSRATCIDFSVRKWRKRSGGEGDEEEGFRVHPIGLFVELNYLSHSTHWECRAEKSHMKPKQAGRSTRSLVGSEDRGGGAGLEDRVVYPLHVLLLRCRVAGLGKEMEKERVPED</sequence>
<dbReference type="EMBL" id="CM056809">
    <property type="protein sequence ID" value="KAJ8649477.1"/>
    <property type="molecule type" value="Genomic_DNA"/>
</dbReference>
<proteinExistence type="predicted"/>